<dbReference type="SUPFAM" id="SSF48695">
    <property type="entry name" value="Multiheme cytochromes"/>
    <property type="match status" value="2"/>
</dbReference>
<protein>
    <submittedName>
        <fullName evidence="1">Cytochrome c family protein</fullName>
    </submittedName>
</protein>
<dbReference type="AlphaFoldDB" id="A0A3B1BX32"/>
<proteinExistence type="predicted"/>
<accession>A0A3B1BX32</accession>
<sequence length="249" mass="25901">MRGVVMQKLFKQVVGSVGLAMLALGVVHAGIANTKHNLSSSGTGSVISSGAEATTEICLFCHTPHMNQDKSDVIPLWNHTVSTATYTMYTSSTFDGSGTVQQIGDGSLTPATATVTNLCLSCHDGTVAISSLYNQSNMSTGGNTNPTMDTSVSQLNASGMLIGGTGALGTDLSNDHPVNFTYDAALVALDTTLHDPSSLNGVQLYGGKVQCASCHEPHVDYTTGTDTARSPFLRLPITGSVLCLECHNK</sequence>
<dbReference type="EMBL" id="UOFX01000080">
    <property type="protein sequence ID" value="VAX10965.1"/>
    <property type="molecule type" value="Genomic_DNA"/>
</dbReference>
<evidence type="ECO:0000313" key="1">
    <source>
        <dbReference type="EMBL" id="VAX10965.1"/>
    </source>
</evidence>
<reference evidence="1" key="1">
    <citation type="submission" date="2018-06" db="EMBL/GenBank/DDBJ databases">
        <authorList>
            <person name="Zhirakovskaya E."/>
        </authorList>
    </citation>
    <scope>NUCLEOTIDE SEQUENCE</scope>
</reference>
<organism evidence="1">
    <name type="scientific">hydrothermal vent metagenome</name>
    <dbReference type="NCBI Taxonomy" id="652676"/>
    <lineage>
        <taxon>unclassified sequences</taxon>
        <taxon>metagenomes</taxon>
        <taxon>ecological metagenomes</taxon>
    </lineage>
</organism>
<dbReference type="InterPro" id="IPR036280">
    <property type="entry name" value="Multihaem_cyt_sf"/>
</dbReference>
<name>A0A3B1BX32_9ZZZZ</name>
<gene>
    <name evidence="1" type="ORF">MNBD_GAMMA26-1798</name>
</gene>